<dbReference type="PROSITE" id="PS50004">
    <property type="entry name" value="C2"/>
    <property type="match status" value="1"/>
</dbReference>
<feature type="domain" description="C2" evidence="3">
    <location>
        <begin position="2"/>
        <end position="136"/>
    </location>
</feature>
<dbReference type="Gene3D" id="2.60.40.150">
    <property type="entry name" value="C2 domain"/>
    <property type="match status" value="1"/>
</dbReference>
<protein>
    <recommendedName>
        <fullName evidence="3">C2 domain-containing protein</fullName>
    </recommendedName>
</protein>
<dbReference type="CDD" id="cd00030">
    <property type="entry name" value="C2"/>
    <property type="match status" value="1"/>
</dbReference>
<keyword evidence="2" id="KW-0812">Transmembrane</keyword>
<feature type="transmembrane region" description="Helical" evidence="2">
    <location>
        <begin position="349"/>
        <end position="374"/>
    </location>
</feature>
<proteinExistence type="predicted"/>
<evidence type="ECO:0000313" key="4">
    <source>
        <dbReference type="EMBL" id="QDZ18324.1"/>
    </source>
</evidence>
<dbReference type="InterPro" id="IPR035892">
    <property type="entry name" value="C2_domain_sf"/>
</dbReference>
<accession>A0A5B8MDS8</accession>
<dbReference type="STRING" id="1764295.A0A5B8MDS8"/>
<keyword evidence="2" id="KW-1133">Transmembrane helix</keyword>
<evidence type="ECO:0000256" key="2">
    <source>
        <dbReference type="SAM" id="Phobius"/>
    </source>
</evidence>
<name>A0A5B8MDS8_9CHLO</name>
<gene>
    <name evidence="4" type="ORF">A3770_01p08420</name>
</gene>
<keyword evidence="5" id="KW-1185">Reference proteome</keyword>
<evidence type="ECO:0000259" key="3">
    <source>
        <dbReference type="PROSITE" id="PS50004"/>
    </source>
</evidence>
<dbReference type="InterPro" id="IPR000008">
    <property type="entry name" value="C2_dom"/>
</dbReference>
<dbReference type="AlphaFoldDB" id="A0A5B8MDS8"/>
<feature type="region of interest" description="Disordered" evidence="1">
    <location>
        <begin position="124"/>
        <end position="143"/>
    </location>
</feature>
<dbReference type="SMART" id="SM00239">
    <property type="entry name" value="C2"/>
    <property type="match status" value="1"/>
</dbReference>
<sequence length="401" mass="43561">MYEGTRTRHEEEEGGEEGRGRIIEVEVQVLGAKNLPSLTNALEGGRGPRLYLVLKLGNQVATTRLVKASKHPQWEEEFIFRVKREDFDNRKKEHLIIDLYTCNAHLDRADTHMATAVKDGPSLASLGPAAHGEEDGSNLSTSIPMPIRSLGRTVVLLASEDAAPLRTLESGESLPLQWVDIIPRSGQARASKIPLFTLGQLGVKVFIRSKESPPPGLSEPASDSDAAREEEGALDAPSTSPAEVQGVDPQQDDEVDSPSHAEEKEGGKDAPLPVINNMWKPPSRVDWVSISRALEQKELPDVAIPHKEKMDARFGQGRKGLYPSFASPSKSPGRKKGGSGRKKSNAQSLLLLALFFLVSALFFGGFLLLAWLAVPAALSYLSASAEAVRTLAHKLSRATHR</sequence>
<dbReference type="Proteomes" id="UP000316726">
    <property type="component" value="Chromosome 1"/>
</dbReference>
<dbReference type="OrthoDB" id="270970at2759"/>
<feature type="compositionally biased region" description="Basic and acidic residues" evidence="1">
    <location>
        <begin position="257"/>
        <end position="268"/>
    </location>
</feature>
<feature type="compositionally biased region" description="Basic residues" evidence="1">
    <location>
        <begin position="332"/>
        <end position="342"/>
    </location>
</feature>
<evidence type="ECO:0000256" key="1">
    <source>
        <dbReference type="SAM" id="MobiDB-lite"/>
    </source>
</evidence>
<keyword evidence="2" id="KW-0472">Membrane</keyword>
<organism evidence="4 5">
    <name type="scientific">Chloropicon primus</name>
    <dbReference type="NCBI Taxonomy" id="1764295"/>
    <lineage>
        <taxon>Eukaryota</taxon>
        <taxon>Viridiplantae</taxon>
        <taxon>Chlorophyta</taxon>
        <taxon>Chloropicophyceae</taxon>
        <taxon>Chloropicales</taxon>
        <taxon>Chloropicaceae</taxon>
        <taxon>Chloropicon</taxon>
    </lineage>
</organism>
<feature type="region of interest" description="Disordered" evidence="1">
    <location>
        <begin position="209"/>
        <end position="277"/>
    </location>
</feature>
<evidence type="ECO:0000313" key="5">
    <source>
        <dbReference type="Proteomes" id="UP000316726"/>
    </source>
</evidence>
<feature type="region of interest" description="Disordered" evidence="1">
    <location>
        <begin position="317"/>
        <end position="342"/>
    </location>
</feature>
<dbReference type="SUPFAM" id="SSF49562">
    <property type="entry name" value="C2 domain (Calcium/lipid-binding domain, CaLB)"/>
    <property type="match status" value="1"/>
</dbReference>
<dbReference type="Pfam" id="PF00168">
    <property type="entry name" value="C2"/>
    <property type="match status" value="1"/>
</dbReference>
<reference evidence="4 5" key="1">
    <citation type="submission" date="2018-07" db="EMBL/GenBank/DDBJ databases">
        <title>The complete nuclear genome of the prasinophyte Chloropicon primus (CCMP1205).</title>
        <authorList>
            <person name="Pombert J.-F."/>
            <person name="Otis C."/>
            <person name="Turmel M."/>
            <person name="Lemieux C."/>
        </authorList>
    </citation>
    <scope>NUCLEOTIDE SEQUENCE [LARGE SCALE GENOMIC DNA]</scope>
    <source>
        <strain evidence="4 5">CCMP1205</strain>
    </source>
</reference>
<dbReference type="EMBL" id="CP031034">
    <property type="protein sequence ID" value="QDZ18324.1"/>
    <property type="molecule type" value="Genomic_DNA"/>
</dbReference>